<dbReference type="AlphaFoldDB" id="E2ZGJ3"/>
<dbReference type="BioCyc" id="FCF748224-HMP:GTSS-3143-MONOMER"/>
<dbReference type="HOGENOM" id="CLU_3289929_0_0_9"/>
<protein>
    <submittedName>
        <fullName evidence="1">Uncharacterized protein</fullName>
    </submittedName>
</protein>
<dbReference type="EMBL" id="AECU01000079">
    <property type="protein sequence ID" value="EFQ07712.1"/>
    <property type="molecule type" value="Genomic_DNA"/>
</dbReference>
<sequence>MTERASPLKKKASAARIRRFSESSNECADAFYFVCDCVVQ</sequence>
<proteinExistence type="predicted"/>
<comment type="caution">
    <text evidence="1">The sequence shown here is derived from an EMBL/GenBank/DDBJ whole genome shotgun (WGS) entry which is preliminary data.</text>
</comment>
<organism evidence="1 2">
    <name type="scientific">Faecalibacterium cf. prausnitzii KLE1255</name>
    <dbReference type="NCBI Taxonomy" id="748224"/>
    <lineage>
        <taxon>Bacteria</taxon>
        <taxon>Bacillati</taxon>
        <taxon>Bacillota</taxon>
        <taxon>Clostridia</taxon>
        <taxon>Eubacteriales</taxon>
        <taxon>Oscillospiraceae</taxon>
        <taxon>Faecalibacterium</taxon>
    </lineage>
</organism>
<evidence type="ECO:0000313" key="2">
    <source>
        <dbReference type="Proteomes" id="UP000006028"/>
    </source>
</evidence>
<reference evidence="1 2" key="1">
    <citation type="submission" date="2010-08" db="EMBL/GenBank/DDBJ databases">
        <authorList>
            <person name="Weinstock G."/>
            <person name="Sodergren E."/>
            <person name="Clifton S."/>
            <person name="Fulton L."/>
            <person name="Fulton B."/>
            <person name="Courtney L."/>
            <person name="Fronick C."/>
            <person name="Harrison M."/>
            <person name="Strong C."/>
            <person name="Farmer C."/>
            <person name="Delahaunty K."/>
            <person name="Markovic C."/>
            <person name="Hall O."/>
            <person name="Minx P."/>
            <person name="Tomlinson C."/>
            <person name="Mitreva M."/>
            <person name="Hou S."/>
            <person name="Chen J."/>
            <person name="Wollam A."/>
            <person name="Pepin K.H."/>
            <person name="Johnson M."/>
            <person name="Bhonagiri V."/>
            <person name="Zhang X."/>
            <person name="Suruliraj S."/>
            <person name="Warren W."/>
            <person name="Chinwalla A."/>
            <person name="Mardis E.R."/>
            <person name="Wilson R.K."/>
        </authorList>
    </citation>
    <scope>NUCLEOTIDE SEQUENCE [LARGE SCALE GENOMIC DNA]</scope>
    <source>
        <strain evidence="1 2">KLE1255</strain>
    </source>
</reference>
<name>E2ZGJ3_9FIRM</name>
<accession>E2ZGJ3</accession>
<gene>
    <name evidence="1" type="ORF">HMPREF9436_00779</name>
</gene>
<evidence type="ECO:0000313" key="1">
    <source>
        <dbReference type="EMBL" id="EFQ07712.1"/>
    </source>
</evidence>
<dbReference type="Proteomes" id="UP000006028">
    <property type="component" value="Unassembled WGS sequence"/>
</dbReference>